<evidence type="ECO:0000313" key="2">
    <source>
        <dbReference type="Proteomes" id="UP000242188"/>
    </source>
</evidence>
<reference evidence="1 2" key="1">
    <citation type="journal article" date="2017" name="Nat. Ecol. Evol.">
        <title>Scallop genome provides insights into evolution of bilaterian karyotype and development.</title>
        <authorList>
            <person name="Wang S."/>
            <person name="Zhang J."/>
            <person name="Jiao W."/>
            <person name="Li J."/>
            <person name="Xun X."/>
            <person name="Sun Y."/>
            <person name="Guo X."/>
            <person name="Huan P."/>
            <person name="Dong B."/>
            <person name="Zhang L."/>
            <person name="Hu X."/>
            <person name="Sun X."/>
            <person name="Wang J."/>
            <person name="Zhao C."/>
            <person name="Wang Y."/>
            <person name="Wang D."/>
            <person name="Huang X."/>
            <person name="Wang R."/>
            <person name="Lv J."/>
            <person name="Li Y."/>
            <person name="Zhang Z."/>
            <person name="Liu B."/>
            <person name="Lu W."/>
            <person name="Hui Y."/>
            <person name="Liang J."/>
            <person name="Zhou Z."/>
            <person name="Hou R."/>
            <person name="Li X."/>
            <person name="Liu Y."/>
            <person name="Li H."/>
            <person name="Ning X."/>
            <person name="Lin Y."/>
            <person name="Zhao L."/>
            <person name="Xing Q."/>
            <person name="Dou J."/>
            <person name="Li Y."/>
            <person name="Mao J."/>
            <person name="Guo H."/>
            <person name="Dou H."/>
            <person name="Li T."/>
            <person name="Mu C."/>
            <person name="Jiang W."/>
            <person name="Fu Q."/>
            <person name="Fu X."/>
            <person name="Miao Y."/>
            <person name="Liu J."/>
            <person name="Yu Q."/>
            <person name="Li R."/>
            <person name="Liao H."/>
            <person name="Li X."/>
            <person name="Kong Y."/>
            <person name="Jiang Z."/>
            <person name="Chourrout D."/>
            <person name="Li R."/>
            <person name="Bao Z."/>
        </authorList>
    </citation>
    <scope>NUCLEOTIDE SEQUENCE [LARGE SCALE GENOMIC DNA]</scope>
    <source>
        <strain evidence="1 2">PY_sf001</strain>
    </source>
</reference>
<evidence type="ECO:0000313" key="1">
    <source>
        <dbReference type="EMBL" id="OWF50573.1"/>
    </source>
</evidence>
<protein>
    <submittedName>
        <fullName evidence="1">Uncharacterized protein</fullName>
    </submittedName>
</protein>
<proteinExistence type="predicted"/>
<keyword evidence="2" id="KW-1185">Reference proteome</keyword>
<sequence length="126" mass="14065">MSGRSPYALKLVSSMLGSTNSESGTVNYLHILETISSALHSRNREKSSLQYQIGFILTHGGCKLRDIERLSKMGLCTSPKSIQTKLLSWETFLDAEVLKIKEDWTEDGSIKSQLIGDNWDKNIISS</sequence>
<gene>
    <name evidence="1" type="ORF">KP79_PYT18288</name>
</gene>
<organism evidence="1 2">
    <name type="scientific">Mizuhopecten yessoensis</name>
    <name type="common">Japanese scallop</name>
    <name type="synonym">Patinopecten yessoensis</name>
    <dbReference type="NCBI Taxonomy" id="6573"/>
    <lineage>
        <taxon>Eukaryota</taxon>
        <taxon>Metazoa</taxon>
        <taxon>Spiralia</taxon>
        <taxon>Lophotrochozoa</taxon>
        <taxon>Mollusca</taxon>
        <taxon>Bivalvia</taxon>
        <taxon>Autobranchia</taxon>
        <taxon>Pteriomorphia</taxon>
        <taxon>Pectinida</taxon>
        <taxon>Pectinoidea</taxon>
        <taxon>Pectinidae</taxon>
        <taxon>Mizuhopecten</taxon>
    </lineage>
</organism>
<dbReference type="AlphaFoldDB" id="A0A210QPA9"/>
<accession>A0A210QPA9</accession>
<dbReference type="Proteomes" id="UP000242188">
    <property type="component" value="Unassembled WGS sequence"/>
</dbReference>
<name>A0A210QPA9_MIZYE</name>
<comment type="caution">
    <text evidence="1">The sequence shown here is derived from an EMBL/GenBank/DDBJ whole genome shotgun (WGS) entry which is preliminary data.</text>
</comment>
<dbReference type="EMBL" id="NEDP02002573">
    <property type="protein sequence ID" value="OWF50573.1"/>
    <property type="molecule type" value="Genomic_DNA"/>
</dbReference>
<dbReference type="OrthoDB" id="6099452at2759"/>